<dbReference type="EMBL" id="LAFY01000326">
    <property type="protein sequence ID" value="KJY00363.1"/>
    <property type="molecule type" value="Genomic_DNA"/>
</dbReference>
<dbReference type="InterPro" id="IPR036188">
    <property type="entry name" value="FAD/NAD-bd_sf"/>
</dbReference>
<feature type="chain" id="PRO_5002468997" evidence="1">
    <location>
        <begin position="18"/>
        <end position="464"/>
    </location>
</feature>
<reference evidence="2 3" key="1">
    <citation type="submission" date="2015-03" db="EMBL/GenBank/DDBJ databases">
        <title>RNA-seq based gene annotation and comparative genomics of four Zymoseptoria species reveal species-specific pathogenicity related genes and transposable element activity.</title>
        <authorList>
            <person name="Grandaubert J."/>
            <person name="Bhattacharyya A."/>
            <person name="Stukenbrock E.H."/>
        </authorList>
    </citation>
    <scope>NUCLEOTIDE SEQUENCE [LARGE SCALE GENOMIC DNA]</scope>
    <source>
        <strain evidence="2 3">Zb18110</strain>
    </source>
</reference>
<dbReference type="PRINTS" id="PR00411">
    <property type="entry name" value="PNDRDTASEI"/>
</dbReference>
<name>A0A0F4GTI5_9PEZI</name>
<keyword evidence="1" id="KW-0732">Signal</keyword>
<dbReference type="PANTHER" id="PTHR42923">
    <property type="entry name" value="PROTOPORPHYRINOGEN OXIDASE"/>
    <property type="match status" value="1"/>
</dbReference>
<dbReference type="PANTHER" id="PTHR42923:SF26">
    <property type="entry name" value="FMN REDUCTASE LOT6, PUTATIVE (AFU_ORTHOLOGUE AFUA_7G06600)-RELATED"/>
    <property type="match status" value="1"/>
</dbReference>
<gene>
    <name evidence="2" type="ORF">TI39_contig334g00016</name>
</gene>
<organism evidence="2 3">
    <name type="scientific">Zymoseptoria brevis</name>
    <dbReference type="NCBI Taxonomy" id="1047168"/>
    <lineage>
        <taxon>Eukaryota</taxon>
        <taxon>Fungi</taxon>
        <taxon>Dikarya</taxon>
        <taxon>Ascomycota</taxon>
        <taxon>Pezizomycotina</taxon>
        <taxon>Dothideomycetes</taxon>
        <taxon>Dothideomycetidae</taxon>
        <taxon>Mycosphaerellales</taxon>
        <taxon>Mycosphaerellaceae</taxon>
        <taxon>Zymoseptoria</taxon>
    </lineage>
</organism>
<dbReference type="OrthoDB" id="68575at2759"/>
<comment type="caution">
    <text evidence="2">The sequence shown here is derived from an EMBL/GenBank/DDBJ whole genome shotgun (WGS) entry which is preliminary data.</text>
</comment>
<sequence>MKSILWSALSLSASVVAETIIERDVAIVGGGAAGTFAAIRLQQMGLSVALIEKSHRLGGHVSTWIQPSTGIVLDYGVQIFTNQSVVHDYFSHFNISLVTSPGLPGGVTTDTNFLTASPVNATIPTPDLVAALATYVRLLNQYSYINGEWNLPDPVPEDLLLPWGEFMVQHNITALATLVYTINQGQADILSLPALYVLRQLPLSAIQSLSSGFLAAPIGVQTLYDRALAELGDSAFLNATISHITRPQNPSPYDPISICLTTPYPLTIRAKTLLLTLPPTLPNLLPFLDLSETETSLFSQFSFSAFYNALLRNTGLPPNTTYRNLNPSLPFDIPALPAVYEIGATAAPGISGMQYGAPSSHPVTDGQVQADILATIARLREAAGVLDYEGEPEFVGFNNHAPNHLAVSASTIRDGFYTKLKALQGPRGTFWSGATWASDSSASIWDFTEHVILPRIVEAVRGGS</sequence>
<protein>
    <submittedName>
        <fullName evidence="2">Flavin-containing superfamily Amine oxidase like protein</fullName>
    </submittedName>
</protein>
<evidence type="ECO:0000256" key="1">
    <source>
        <dbReference type="SAM" id="SignalP"/>
    </source>
</evidence>
<dbReference type="AlphaFoldDB" id="A0A0F4GTI5"/>
<dbReference type="Pfam" id="PF13450">
    <property type="entry name" value="NAD_binding_8"/>
    <property type="match status" value="1"/>
</dbReference>
<evidence type="ECO:0000313" key="3">
    <source>
        <dbReference type="Proteomes" id="UP000033647"/>
    </source>
</evidence>
<accession>A0A0F4GTI5</accession>
<dbReference type="Gene3D" id="3.30.70.1990">
    <property type="match status" value="1"/>
</dbReference>
<dbReference type="Gene3D" id="3.50.50.60">
    <property type="entry name" value="FAD/NAD(P)-binding domain"/>
    <property type="match status" value="1"/>
</dbReference>
<dbReference type="Proteomes" id="UP000033647">
    <property type="component" value="Unassembled WGS sequence"/>
</dbReference>
<dbReference type="SUPFAM" id="SSF51905">
    <property type="entry name" value="FAD/NAD(P)-binding domain"/>
    <property type="match status" value="1"/>
</dbReference>
<dbReference type="InterPro" id="IPR050464">
    <property type="entry name" value="Zeta_carotene_desat/Oxidored"/>
</dbReference>
<proteinExistence type="predicted"/>
<dbReference type="Gene3D" id="1.10.405.20">
    <property type="match status" value="1"/>
</dbReference>
<keyword evidence="3" id="KW-1185">Reference proteome</keyword>
<feature type="signal peptide" evidence="1">
    <location>
        <begin position="1"/>
        <end position="17"/>
    </location>
</feature>
<evidence type="ECO:0000313" key="2">
    <source>
        <dbReference type="EMBL" id="KJY00363.1"/>
    </source>
</evidence>
<dbReference type="GO" id="GO:0016491">
    <property type="term" value="F:oxidoreductase activity"/>
    <property type="evidence" value="ECO:0007669"/>
    <property type="project" value="TreeGrafter"/>
</dbReference>